<evidence type="ECO:0000313" key="1">
    <source>
        <dbReference type="EMBL" id="KAJ7567044.1"/>
    </source>
</evidence>
<sequence>MASSCALASAASFRLWFGSLTQQMCIAAAPHSNKHYKIVPLPCGIAAAFSSSASSSFSVRHLLLDTRRSQQLVAKESRRNENPSVCEKLEKSESGAARHIGMALVAVGSALLVVTGDHMSMSAAETAAVQEQNFQTYFGTAASASSYGGYGGNASKKDSAEYTFDVPEGWKERLISKVEKGTNGTDTEFYNPRRKEEKVYLTFLAGFGRLAPRENVLNNLALSDVNLQDMLSQANSVKSLDRTDSNGQLYYEYEIDSPIAHSLISVTCAKNKLYAHFVKAPVQDWSRDESLLRHIHNSFTTVGVAPVFS</sequence>
<dbReference type="EMBL" id="CM055093">
    <property type="protein sequence ID" value="KAJ7567044.1"/>
    <property type="molecule type" value="Genomic_DNA"/>
</dbReference>
<keyword evidence="2" id="KW-1185">Reference proteome</keyword>
<comment type="caution">
    <text evidence="1">The sequence shown here is derived from an EMBL/GenBank/DDBJ whole genome shotgun (WGS) entry which is preliminary data.</text>
</comment>
<accession>A0ACC2EKB0</accession>
<dbReference type="Proteomes" id="UP001162992">
    <property type="component" value="Chromosome 2"/>
</dbReference>
<reference evidence="2" key="1">
    <citation type="journal article" date="2024" name="Proc. Natl. Acad. Sci. U.S.A.">
        <title>Extraordinary preservation of gene collinearity over three hundred million years revealed in homosporous lycophytes.</title>
        <authorList>
            <person name="Li C."/>
            <person name="Wickell D."/>
            <person name="Kuo L.Y."/>
            <person name="Chen X."/>
            <person name="Nie B."/>
            <person name="Liao X."/>
            <person name="Peng D."/>
            <person name="Ji J."/>
            <person name="Jenkins J."/>
            <person name="Williams M."/>
            <person name="Shu S."/>
            <person name="Plott C."/>
            <person name="Barry K."/>
            <person name="Rajasekar S."/>
            <person name="Grimwood J."/>
            <person name="Han X."/>
            <person name="Sun S."/>
            <person name="Hou Z."/>
            <person name="He W."/>
            <person name="Dai G."/>
            <person name="Sun C."/>
            <person name="Schmutz J."/>
            <person name="Leebens-Mack J.H."/>
            <person name="Li F.W."/>
            <person name="Wang L."/>
        </authorList>
    </citation>
    <scope>NUCLEOTIDE SEQUENCE [LARGE SCALE GENOMIC DNA]</scope>
    <source>
        <strain evidence="2">cv. PW_Plant_1</strain>
    </source>
</reference>
<proteinExistence type="predicted"/>
<organism evidence="1 2">
    <name type="scientific">Diphasiastrum complanatum</name>
    <name type="common">Issler's clubmoss</name>
    <name type="synonym">Lycopodium complanatum</name>
    <dbReference type="NCBI Taxonomy" id="34168"/>
    <lineage>
        <taxon>Eukaryota</taxon>
        <taxon>Viridiplantae</taxon>
        <taxon>Streptophyta</taxon>
        <taxon>Embryophyta</taxon>
        <taxon>Tracheophyta</taxon>
        <taxon>Lycopodiopsida</taxon>
        <taxon>Lycopodiales</taxon>
        <taxon>Lycopodiaceae</taxon>
        <taxon>Lycopodioideae</taxon>
        <taxon>Diphasiastrum</taxon>
    </lineage>
</organism>
<gene>
    <name evidence="1" type="ORF">O6H91_02G129700</name>
</gene>
<protein>
    <submittedName>
        <fullName evidence="1">Uncharacterized protein</fullName>
    </submittedName>
</protein>
<evidence type="ECO:0000313" key="2">
    <source>
        <dbReference type="Proteomes" id="UP001162992"/>
    </source>
</evidence>
<name>A0ACC2EKB0_DIPCM</name>